<evidence type="ECO:0000313" key="1">
    <source>
        <dbReference type="EMBL" id="DAD77591.1"/>
    </source>
</evidence>
<accession>A0A8S5M674</accession>
<proteinExistence type="predicted"/>
<dbReference type="EMBL" id="BK014827">
    <property type="protein sequence ID" value="DAD77591.1"/>
    <property type="molecule type" value="Genomic_DNA"/>
</dbReference>
<protein>
    <submittedName>
        <fullName evidence="1">Uncharacterized protein</fullName>
    </submittedName>
</protein>
<organism evidence="1">
    <name type="scientific">Siphoviridae sp. ctDwe1</name>
    <dbReference type="NCBI Taxonomy" id="2826200"/>
    <lineage>
        <taxon>Viruses</taxon>
        <taxon>Duplodnaviria</taxon>
        <taxon>Heunggongvirae</taxon>
        <taxon>Uroviricota</taxon>
        <taxon>Caudoviricetes</taxon>
    </lineage>
</organism>
<sequence length="60" mass="6834">MAPNYTKKKRGESSPFLNTAVCRAFSFCFLFGNAIIKETNVRGNDKWVSKKMFILINTAK</sequence>
<name>A0A8S5M674_9CAUD</name>
<reference evidence="1" key="1">
    <citation type="journal article" date="2021" name="Proc. Natl. Acad. Sci. U.S.A.">
        <title>A Catalog of Tens of Thousands of Viruses from Human Metagenomes Reveals Hidden Associations with Chronic Diseases.</title>
        <authorList>
            <person name="Tisza M.J."/>
            <person name="Buck C.B."/>
        </authorList>
    </citation>
    <scope>NUCLEOTIDE SEQUENCE</scope>
    <source>
        <strain evidence="1">CtDwe1</strain>
    </source>
</reference>